<keyword evidence="3" id="KW-1185">Reference proteome</keyword>
<name>A0ABC8K8R6_ERUVS</name>
<dbReference type="EMBL" id="CAKOAT010197377">
    <property type="protein sequence ID" value="CAH8354780.1"/>
    <property type="molecule type" value="Genomic_DNA"/>
</dbReference>
<organism evidence="2 3">
    <name type="scientific">Eruca vesicaria subsp. sativa</name>
    <name type="common">Garden rocket</name>
    <name type="synonym">Eruca sativa</name>
    <dbReference type="NCBI Taxonomy" id="29727"/>
    <lineage>
        <taxon>Eukaryota</taxon>
        <taxon>Viridiplantae</taxon>
        <taxon>Streptophyta</taxon>
        <taxon>Embryophyta</taxon>
        <taxon>Tracheophyta</taxon>
        <taxon>Spermatophyta</taxon>
        <taxon>Magnoliopsida</taxon>
        <taxon>eudicotyledons</taxon>
        <taxon>Gunneridae</taxon>
        <taxon>Pentapetalae</taxon>
        <taxon>rosids</taxon>
        <taxon>malvids</taxon>
        <taxon>Brassicales</taxon>
        <taxon>Brassicaceae</taxon>
        <taxon>Brassiceae</taxon>
        <taxon>Eruca</taxon>
    </lineage>
</organism>
<comment type="caution">
    <text evidence="2">The sequence shown here is derived from an EMBL/GenBank/DDBJ whole genome shotgun (WGS) entry which is preliminary data.</text>
</comment>
<proteinExistence type="predicted"/>
<feature type="compositionally biased region" description="Polar residues" evidence="1">
    <location>
        <begin position="68"/>
        <end position="83"/>
    </location>
</feature>
<feature type="compositionally biased region" description="Basic and acidic residues" evidence="1">
    <location>
        <begin position="84"/>
        <end position="101"/>
    </location>
</feature>
<sequence length="101" mass="10699">MGELSETKSTITDGIPGKLYLNGTLATHIYFDFEIAARKYGLSRSLNSAEAVVPVSDATVSSSSKVSEQATTNDGSLSGSLSTTRREGDVEDNAPKKARLE</sequence>
<evidence type="ECO:0000313" key="3">
    <source>
        <dbReference type="Proteomes" id="UP001642260"/>
    </source>
</evidence>
<feature type="region of interest" description="Disordered" evidence="1">
    <location>
        <begin position="57"/>
        <end position="101"/>
    </location>
</feature>
<accession>A0ABC8K8R6</accession>
<evidence type="ECO:0000256" key="1">
    <source>
        <dbReference type="SAM" id="MobiDB-lite"/>
    </source>
</evidence>
<reference evidence="2 3" key="1">
    <citation type="submission" date="2022-03" db="EMBL/GenBank/DDBJ databases">
        <authorList>
            <person name="Macdonald S."/>
            <person name="Ahmed S."/>
            <person name="Newling K."/>
        </authorList>
    </citation>
    <scope>NUCLEOTIDE SEQUENCE [LARGE SCALE GENOMIC DNA]</scope>
</reference>
<evidence type="ECO:0000313" key="2">
    <source>
        <dbReference type="EMBL" id="CAH8354780.1"/>
    </source>
</evidence>
<gene>
    <name evidence="2" type="ORF">ERUC_LOCUS20535</name>
</gene>
<dbReference type="Proteomes" id="UP001642260">
    <property type="component" value="Unassembled WGS sequence"/>
</dbReference>
<protein>
    <submittedName>
        <fullName evidence="2">Uncharacterized protein</fullName>
    </submittedName>
</protein>
<dbReference type="AlphaFoldDB" id="A0ABC8K8R6"/>
<feature type="compositionally biased region" description="Low complexity" evidence="1">
    <location>
        <begin position="57"/>
        <end position="67"/>
    </location>
</feature>